<dbReference type="InterPro" id="IPR008949">
    <property type="entry name" value="Isoprenoid_synthase_dom_sf"/>
</dbReference>
<protein>
    <recommendedName>
        <fullName evidence="4">Farnesyl diphosphate synthase</fullName>
        <ecNumber evidence="3">2.5.1.10</ecNumber>
    </recommendedName>
    <alternativeName>
        <fullName evidence="10">(2E,6E)-farnesyl diphosphate synthase</fullName>
    </alternativeName>
    <alternativeName>
        <fullName evidence="9">Geranyltranstransferase</fullName>
    </alternativeName>
</protein>
<dbReference type="InterPro" id="IPR053378">
    <property type="entry name" value="Prenyl_diphosphate_synthase"/>
</dbReference>
<evidence type="ECO:0000256" key="3">
    <source>
        <dbReference type="ARBA" id="ARBA00012439"/>
    </source>
</evidence>
<keyword evidence="6" id="KW-0479">Metal-binding</keyword>
<evidence type="ECO:0000256" key="9">
    <source>
        <dbReference type="ARBA" id="ARBA00032380"/>
    </source>
</evidence>
<dbReference type="CDD" id="cd00685">
    <property type="entry name" value="Trans_IPPS_HT"/>
    <property type="match status" value="1"/>
</dbReference>
<comment type="similarity">
    <text evidence="2 12">Belongs to the FPP/GGPP synthase family.</text>
</comment>
<keyword evidence="7" id="KW-0460">Magnesium</keyword>
<dbReference type="SFLD" id="SFLDS00005">
    <property type="entry name" value="Isoprenoid_Synthase_Type_I"/>
    <property type="match status" value="1"/>
</dbReference>
<dbReference type="GO" id="GO:0046872">
    <property type="term" value="F:metal ion binding"/>
    <property type="evidence" value="ECO:0007669"/>
    <property type="project" value="UniProtKB-KW"/>
</dbReference>
<dbReference type="EMBL" id="PXYV01000001">
    <property type="protein sequence ID" value="PSR24159.1"/>
    <property type="molecule type" value="Genomic_DNA"/>
</dbReference>
<gene>
    <name evidence="13" type="ORF">C7B45_00680</name>
</gene>
<dbReference type="AlphaFoldDB" id="A0A2T2WPI8"/>
<sequence length="292" mass="31362">MDLSRWMARARESIETWIVQDLEAMAAKPGSVEEAMRYSLLAGGKRLRPQLVLASGEYLGVEPQRLRLAALAVEYVHTYSLIHDDLPAMDNDDLRRGQPTSHKVFGEAMAILAGDALLTEAFVKMTGLLEAGFGPRAVVAATRALAIGVGREGLVRGQVQDLAAEHVDIGVQALAEIHRHKTAALFEACVTVPAYLVEDPEAVEVLSGFGQGFGLAFQMVDDILNVVGDPAKMGKAAGTDAGLGKATYPRLIGLGAARSLLAEQVQAAGRALDPERGELLHQLLQYSIERTW</sequence>
<dbReference type="InterPro" id="IPR000092">
    <property type="entry name" value="Polyprenyl_synt"/>
</dbReference>
<evidence type="ECO:0000256" key="11">
    <source>
        <dbReference type="ARBA" id="ARBA00049399"/>
    </source>
</evidence>
<dbReference type="SUPFAM" id="SSF48576">
    <property type="entry name" value="Terpenoid synthases"/>
    <property type="match status" value="1"/>
</dbReference>
<evidence type="ECO:0000256" key="5">
    <source>
        <dbReference type="ARBA" id="ARBA00022679"/>
    </source>
</evidence>
<dbReference type="GO" id="GO:0016114">
    <property type="term" value="P:terpenoid biosynthetic process"/>
    <property type="evidence" value="ECO:0007669"/>
    <property type="project" value="UniProtKB-ARBA"/>
</dbReference>
<dbReference type="GO" id="GO:0004337">
    <property type="term" value="F:(2E,6E)-farnesyl diphosphate synthase activity"/>
    <property type="evidence" value="ECO:0007669"/>
    <property type="project" value="UniProtKB-EC"/>
</dbReference>
<reference evidence="13 14" key="1">
    <citation type="journal article" date="2014" name="BMC Genomics">
        <title>Comparison of environmental and isolate Sulfobacillus genomes reveals diverse carbon, sulfur, nitrogen, and hydrogen metabolisms.</title>
        <authorList>
            <person name="Justice N.B."/>
            <person name="Norman A."/>
            <person name="Brown C.T."/>
            <person name="Singh A."/>
            <person name="Thomas B.C."/>
            <person name="Banfield J.F."/>
        </authorList>
    </citation>
    <scope>NUCLEOTIDE SEQUENCE [LARGE SCALE GENOMIC DNA]</scope>
    <source>
        <strain evidence="13">AMDSBA3</strain>
    </source>
</reference>
<dbReference type="Gene3D" id="1.10.600.10">
    <property type="entry name" value="Farnesyl Diphosphate Synthase"/>
    <property type="match status" value="1"/>
</dbReference>
<dbReference type="PROSITE" id="PS00444">
    <property type="entry name" value="POLYPRENYL_SYNTHASE_2"/>
    <property type="match status" value="1"/>
</dbReference>
<evidence type="ECO:0000256" key="4">
    <source>
        <dbReference type="ARBA" id="ARBA00015100"/>
    </source>
</evidence>
<evidence type="ECO:0000313" key="13">
    <source>
        <dbReference type="EMBL" id="PSR24159.1"/>
    </source>
</evidence>
<comment type="cofactor">
    <cofactor evidence="1">
        <name>Mg(2+)</name>
        <dbReference type="ChEBI" id="CHEBI:18420"/>
    </cofactor>
</comment>
<dbReference type="EC" id="2.5.1.10" evidence="3"/>
<evidence type="ECO:0000256" key="2">
    <source>
        <dbReference type="ARBA" id="ARBA00006706"/>
    </source>
</evidence>
<name>A0A2T2WPI8_9FIRM</name>
<comment type="caution">
    <text evidence="13">The sequence shown here is derived from an EMBL/GenBank/DDBJ whole genome shotgun (WGS) entry which is preliminary data.</text>
</comment>
<dbReference type="Proteomes" id="UP000241848">
    <property type="component" value="Unassembled WGS sequence"/>
</dbReference>
<dbReference type="GO" id="GO:0005737">
    <property type="term" value="C:cytoplasm"/>
    <property type="evidence" value="ECO:0007669"/>
    <property type="project" value="UniProtKB-ARBA"/>
</dbReference>
<evidence type="ECO:0000256" key="7">
    <source>
        <dbReference type="ARBA" id="ARBA00022842"/>
    </source>
</evidence>
<evidence type="ECO:0000313" key="14">
    <source>
        <dbReference type="Proteomes" id="UP000241848"/>
    </source>
</evidence>
<dbReference type="PANTHER" id="PTHR43281">
    <property type="entry name" value="FARNESYL DIPHOSPHATE SYNTHASE"/>
    <property type="match status" value="1"/>
</dbReference>
<dbReference type="PROSITE" id="PS00723">
    <property type="entry name" value="POLYPRENYL_SYNTHASE_1"/>
    <property type="match status" value="1"/>
</dbReference>
<dbReference type="NCBIfam" id="NF045485">
    <property type="entry name" value="FPPsyn"/>
    <property type="match status" value="1"/>
</dbReference>
<evidence type="ECO:0000256" key="12">
    <source>
        <dbReference type="RuleBase" id="RU004466"/>
    </source>
</evidence>
<evidence type="ECO:0000256" key="6">
    <source>
        <dbReference type="ARBA" id="ARBA00022723"/>
    </source>
</evidence>
<proteinExistence type="inferred from homology"/>
<keyword evidence="5 12" id="KW-0808">Transferase</keyword>
<keyword evidence="8" id="KW-0414">Isoprene biosynthesis</keyword>
<dbReference type="PANTHER" id="PTHR43281:SF1">
    <property type="entry name" value="FARNESYL DIPHOSPHATE SYNTHASE"/>
    <property type="match status" value="1"/>
</dbReference>
<organism evidence="13 14">
    <name type="scientific">Sulfobacillus acidophilus</name>
    <dbReference type="NCBI Taxonomy" id="53633"/>
    <lineage>
        <taxon>Bacteria</taxon>
        <taxon>Bacillati</taxon>
        <taxon>Bacillota</taxon>
        <taxon>Clostridia</taxon>
        <taxon>Eubacteriales</taxon>
        <taxon>Clostridiales Family XVII. Incertae Sedis</taxon>
        <taxon>Sulfobacillus</taxon>
    </lineage>
</organism>
<evidence type="ECO:0000256" key="10">
    <source>
        <dbReference type="ARBA" id="ARBA00032873"/>
    </source>
</evidence>
<dbReference type="FunFam" id="1.10.600.10:FF:000001">
    <property type="entry name" value="Geranylgeranyl diphosphate synthase"/>
    <property type="match status" value="1"/>
</dbReference>
<evidence type="ECO:0000256" key="8">
    <source>
        <dbReference type="ARBA" id="ARBA00023229"/>
    </source>
</evidence>
<dbReference type="SFLD" id="SFLDG01017">
    <property type="entry name" value="Polyprenyl_Transferase_Like"/>
    <property type="match status" value="1"/>
</dbReference>
<dbReference type="InterPro" id="IPR033749">
    <property type="entry name" value="Polyprenyl_synt_CS"/>
</dbReference>
<comment type="catalytic activity">
    <reaction evidence="11">
        <text>isopentenyl diphosphate + (2E)-geranyl diphosphate = (2E,6E)-farnesyl diphosphate + diphosphate</text>
        <dbReference type="Rhea" id="RHEA:19361"/>
        <dbReference type="ChEBI" id="CHEBI:33019"/>
        <dbReference type="ChEBI" id="CHEBI:58057"/>
        <dbReference type="ChEBI" id="CHEBI:128769"/>
        <dbReference type="ChEBI" id="CHEBI:175763"/>
        <dbReference type="EC" id="2.5.1.10"/>
    </reaction>
</comment>
<accession>A0A2T2WPI8</accession>
<dbReference type="Pfam" id="PF00348">
    <property type="entry name" value="polyprenyl_synt"/>
    <property type="match status" value="1"/>
</dbReference>
<evidence type="ECO:0000256" key="1">
    <source>
        <dbReference type="ARBA" id="ARBA00001946"/>
    </source>
</evidence>